<evidence type="ECO:0000313" key="3">
    <source>
        <dbReference type="EMBL" id="UUL83331.1"/>
    </source>
</evidence>
<evidence type="ECO:0000256" key="1">
    <source>
        <dbReference type="SAM" id="MobiDB-lite"/>
    </source>
</evidence>
<sequence>MTDHDHSIVDRTKDAAAQAFDTTKAQTALAVDKTRETVVHAYDATRKTTGDAVHQAVDGIESNPLAALVGGIAVGVAIGALLPRTQAEARHLGPIGKRLNESASAAVRAARDQGKQELSGLVPDKSNAKEKAGSVVEAVIQAARAGATTA</sequence>
<keyword evidence="4" id="KW-1185">Reference proteome</keyword>
<evidence type="ECO:0000256" key="2">
    <source>
        <dbReference type="SAM" id="Phobius"/>
    </source>
</evidence>
<feature type="region of interest" description="Disordered" evidence="1">
    <location>
        <begin position="104"/>
        <end position="134"/>
    </location>
</feature>
<gene>
    <name evidence="3" type="ORF">NMP03_03610</name>
</gene>
<evidence type="ECO:0000313" key="4">
    <source>
        <dbReference type="Proteomes" id="UP001058533"/>
    </source>
</evidence>
<dbReference type="Proteomes" id="UP001058533">
    <property type="component" value="Chromosome"/>
</dbReference>
<keyword evidence="2" id="KW-0812">Transmembrane</keyword>
<name>A0ABY5LB20_9SPHN</name>
<keyword evidence="2" id="KW-1133">Transmembrane helix</keyword>
<dbReference type="EMBL" id="CP101740">
    <property type="protein sequence ID" value="UUL83331.1"/>
    <property type="molecule type" value="Genomic_DNA"/>
</dbReference>
<keyword evidence="2" id="KW-0472">Membrane</keyword>
<reference evidence="3" key="1">
    <citation type="submission" date="2022-07" db="EMBL/GenBank/DDBJ databases">
        <title>Sphingomonas sp. nov., a novel bacterium isolated from the north slope of the Mount Everest.</title>
        <authorList>
            <person name="Cui X."/>
            <person name="Liu Y."/>
        </authorList>
    </citation>
    <scope>NUCLEOTIDE SEQUENCE</scope>
    <source>
        <strain evidence="3">S5-59</strain>
    </source>
</reference>
<proteinExistence type="predicted"/>
<protein>
    <recommendedName>
        <fullName evidence="5">DUF883 domain-containing protein</fullName>
    </recommendedName>
</protein>
<evidence type="ECO:0008006" key="5">
    <source>
        <dbReference type="Google" id="ProtNLM"/>
    </source>
</evidence>
<feature type="transmembrane region" description="Helical" evidence="2">
    <location>
        <begin position="65"/>
        <end position="82"/>
    </location>
</feature>
<dbReference type="RefSeq" id="WP_256507172.1">
    <property type="nucleotide sequence ID" value="NZ_CP101740.1"/>
</dbReference>
<organism evidence="3 4">
    <name type="scientific">Sphingomonas qomolangmaensis</name>
    <dbReference type="NCBI Taxonomy" id="2918765"/>
    <lineage>
        <taxon>Bacteria</taxon>
        <taxon>Pseudomonadati</taxon>
        <taxon>Pseudomonadota</taxon>
        <taxon>Alphaproteobacteria</taxon>
        <taxon>Sphingomonadales</taxon>
        <taxon>Sphingomonadaceae</taxon>
        <taxon>Sphingomonas</taxon>
    </lineage>
</organism>
<accession>A0ABY5LB20</accession>